<name>A0ABY8B841_9BURK</name>
<dbReference type="EMBL" id="CP119083">
    <property type="protein sequence ID" value="WEF30922.1"/>
    <property type="molecule type" value="Genomic_DNA"/>
</dbReference>
<dbReference type="RefSeq" id="WP_277413714.1">
    <property type="nucleotide sequence ID" value="NZ_CP119083.1"/>
</dbReference>
<accession>A0ABY8B841</accession>
<proteinExistence type="predicted"/>
<evidence type="ECO:0000313" key="1">
    <source>
        <dbReference type="EMBL" id="WEF30922.1"/>
    </source>
</evidence>
<gene>
    <name evidence="1" type="ORF">PX653_15735</name>
</gene>
<organism evidence="1 2">
    <name type="scientific">Pseudoduganella chitinolytica</name>
    <dbReference type="NCBI Taxonomy" id="34070"/>
    <lineage>
        <taxon>Bacteria</taxon>
        <taxon>Pseudomonadati</taxon>
        <taxon>Pseudomonadota</taxon>
        <taxon>Betaproteobacteria</taxon>
        <taxon>Burkholderiales</taxon>
        <taxon>Oxalobacteraceae</taxon>
        <taxon>Telluria group</taxon>
        <taxon>Pseudoduganella</taxon>
    </lineage>
</organism>
<dbReference type="InterPro" id="IPR018742">
    <property type="entry name" value="DUF2290"/>
</dbReference>
<protein>
    <submittedName>
        <fullName evidence="1">DUF2290 domain-containing protein</fullName>
    </submittedName>
</protein>
<dbReference type="Pfam" id="PF10053">
    <property type="entry name" value="DUF2290"/>
    <property type="match status" value="1"/>
</dbReference>
<evidence type="ECO:0000313" key="2">
    <source>
        <dbReference type="Proteomes" id="UP001216510"/>
    </source>
</evidence>
<dbReference type="Proteomes" id="UP001216510">
    <property type="component" value="Chromosome"/>
</dbReference>
<sequence>MTSSVKVYNQIKDLTAYLIGQSLCNDQQFPTLANYGKVTEISFPGAKNLGNTLKNVAYSDIYAEMLRTHAYSVRMIDGALLQLMYRFHDEKCSAHRLAFFPSPDLGEFQNNPDIYEADEIYADILAKNIVTFPVRFDYDDDDALFVELHHPKSHLTLGQYKNCRIPVNGPLSPRTFLDFILRSFYNTAHRKYCEDLPKPDFSFDETIVGAESKVMHVFAPRH</sequence>
<keyword evidence="2" id="KW-1185">Reference proteome</keyword>
<reference evidence="1 2" key="1">
    <citation type="submission" date="2023-02" db="EMBL/GenBank/DDBJ databases">
        <title>Gemone sequence of Telluria chitinolytica ACM 3522T.</title>
        <authorList>
            <person name="Frediansyah A."/>
            <person name="Miess H."/>
            <person name="Gross H."/>
        </authorList>
    </citation>
    <scope>NUCLEOTIDE SEQUENCE [LARGE SCALE GENOMIC DNA]</scope>
    <source>
        <strain evidence="1 2">ACM 3522</strain>
    </source>
</reference>